<gene>
    <name evidence="3" type="ORF">JCGZ_01864</name>
</gene>
<dbReference type="PANTHER" id="PTHR48107:SF12">
    <property type="entry name" value="NAD DEPENDENT EPIMERASE_DEHYDRATASE FAMILY PROTEIN, EXPRESSED"/>
    <property type="match status" value="1"/>
</dbReference>
<reference evidence="3 4" key="1">
    <citation type="journal article" date="2014" name="PLoS ONE">
        <title>Global Analysis of Gene Expression Profiles in Physic Nut (Jatropha curcas L.) Seedlings Exposed to Salt Stress.</title>
        <authorList>
            <person name="Zhang L."/>
            <person name="Zhang C."/>
            <person name="Wu P."/>
            <person name="Chen Y."/>
            <person name="Li M."/>
            <person name="Jiang H."/>
            <person name="Wu G."/>
        </authorList>
    </citation>
    <scope>NUCLEOTIDE SEQUENCE [LARGE SCALE GENOMIC DNA]</scope>
    <source>
        <strain evidence="4">cv. GZQX0401</strain>
        <tissue evidence="3">Young leaves</tissue>
    </source>
</reference>
<name>A0A067L0T3_JATCU</name>
<dbReference type="SUPFAM" id="SSF51735">
    <property type="entry name" value="NAD(P)-binding Rossmann-fold domains"/>
    <property type="match status" value="1"/>
</dbReference>
<dbReference type="EMBL" id="KK914312">
    <property type="protein sequence ID" value="KDP42076.1"/>
    <property type="molecule type" value="Genomic_DNA"/>
</dbReference>
<accession>A0A067L0T3</accession>
<dbReference type="InterPro" id="IPR036291">
    <property type="entry name" value="NAD(P)-bd_dom_sf"/>
</dbReference>
<keyword evidence="2" id="KW-0560">Oxidoreductase</keyword>
<protein>
    <submittedName>
        <fullName evidence="3">Uncharacterized protein</fullName>
    </submittedName>
</protein>
<dbReference type="Gene3D" id="3.40.50.720">
    <property type="entry name" value="NAD(P)-binding Rossmann-like Domain"/>
    <property type="match status" value="1"/>
</dbReference>
<proteinExistence type="inferred from homology"/>
<dbReference type="STRING" id="180498.A0A067L0T3"/>
<sequence>MAGEISKEAAAASSSLPLDGRVAIVTGASRGIGHAISMNLHSLGARVVLNHASSSNQADLLAPELNASPSSSHP</sequence>
<comment type="similarity">
    <text evidence="1">Belongs to the short-chain dehydrogenases/reductases (SDR) family.</text>
</comment>
<organism evidence="3 4">
    <name type="scientific">Jatropha curcas</name>
    <name type="common">Barbados nut</name>
    <dbReference type="NCBI Taxonomy" id="180498"/>
    <lineage>
        <taxon>Eukaryota</taxon>
        <taxon>Viridiplantae</taxon>
        <taxon>Streptophyta</taxon>
        <taxon>Embryophyta</taxon>
        <taxon>Tracheophyta</taxon>
        <taxon>Spermatophyta</taxon>
        <taxon>Magnoliopsida</taxon>
        <taxon>eudicotyledons</taxon>
        <taxon>Gunneridae</taxon>
        <taxon>Pentapetalae</taxon>
        <taxon>rosids</taxon>
        <taxon>fabids</taxon>
        <taxon>Malpighiales</taxon>
        <taxon>Euphorbiaceae</taxon>
        <taxon>Crotonoideae</taxon>
        <taxon>Jatropheae</taxon>
        <taxon>Jatropha</taxon>
    </lineage>
</organism>
<dbReference type="GO" id="GO:0016614">
    <property type="term" value="F:oxidoreductase activity, acting on CH-OH group of donors"/>
    <property type="evidence" value="ECO:0007669"/>
    <property type="project" value="UniProtKB-ARBA"/>
</dbReference>
<dbReference type="Proteomes" id="UP000027138">
    <property type="component" value="Unassembled WGS sequence"/>
</dbReference>
<evidence type="ECO:0000313" key="3">
    <source>
        <dbReference type="EMBL" id="KDP42076.1"/>
    </source>
</evidence>
<dbReference type="PANTHER" id="PTHR48107">
    <property type="entry name" value="NADPH-DEPENDENT ALDEHYDE REDUCTASE-LIKE PROTEIN, CHLOROPLASTIC-RELATED"/>
    <property type="match status" value="1"/>
</dbReference>
<evidence type="ECO:0000313" key="4">
    <source>
        <dbReference type="Proteomes" id="UP000027138"/>
    </source>
</evidence>
<dbReference type="Pfam" id="PF00106">
    <property type="entry name" value="adh_short"/>
    <property type="match status" value="1"/>
</dbReference>
<keyword evidence="4" id="KW-1185">Reference proteome</keyword>
<dbReference type="InterPro" id="IPR002347">
    <property type="entry name" value="SDR_fam"/>
</dbReference>
<dbReference type="AlphaFoldDB" id="A0A067L0T3"/>
<evidence type="ECO:0000256" key="1">
    <source>
        <dbReference type="ARBA" id="ARBA00006484"/>
    </source>
</evidence>
<evidence type="ECO:0000256" key="2">
    <source>
        <dbReference type="ARBA" id="ARBA00023002"/>
    </source>
</evidence>
<dbReference type="OrthoDB" id="1669814at2759"/>